<evidence type="ECO:0000256" key="4">
    <source>
        <dbReference type="SAM" id="Coils"/>
    </source>
</evidence>
<feature type="signal peptide" evidence="5">
    <location>
        <begin position="1"/>
        <end position="21"/>
    </location>
</feature>
<proteinExistence type="predicted"/>
<keyword evidence="8" id="KW-1185">Reference proteome</keyword>
<dbReference type="Ensembl" id="ENSDLAT00005007539.2">
    <property type="protein sequence ID" value="ENSDLAP00005006956.2"/>
    <property type="gene ID" value="ENSDLAG00005003606.2"/>
</dbReference>
<evidence type="ECO:0000256" key="3">
    <source>
        <dbReference type="ARBA" id="ARBA00022530"/>
    </source>
</evidence>
<keyword evidence="3" id="KW-0272">Extracellular matrix</keyword>
<feature type="coiled-coil region" evidence="4">
    <location>
        <begin position="80"/>
        <end position="114"/>
    </location>
</feature>
<dbReference type="SMART" id="SM00110">
    <property type="entry name" value="C1Q"/>
    <property type="match status" value="1"/>
</dbReference>
<name>A0A8C4DUC8_DICLA</name>
<dbReference type="Gene3D" id="2.60.120.40">
    <property type="match status" value="1"/>
</dbReference>
<dbReference type="PRINTS" id="PR00007">
    <property type="entry name" value="COMPLEMNTC1Q"/>
</dbReference>
<evidence type="ECO:0000256" key="1">
    <source>
        <dbReference type="ARBA" id="ARBA00004498"/>
    </source>
</evidence>
<dbReference type="InterPro" id="IPR001073">
    <property type="entry name" value="C1q_dom"/>
</dbReference>
<organism evidence="7 8">
    <name type="scientific">Dicentrarchus labrax</name>
    <name type="common">European seabass</name>
    <name type="synonym">Morone labrax</name>
    <dbReference type="NCBI Taxonomy" id="13489"/>
    <lineage>
        <taxon>Eukaryota</taxon>
        <taxon>Metazoa</taxon>
        <taxon>Chordata</taxon>
        <taxon>Craniata</taxon>
        <taxon>Vertebrata</taxon>
        <taxon>Euteleostomi</taxon>
        <taxon>Actinopterygii</taxon>
        <taxon>Neopterygii</taxon>
        <taxon>Teleostei</taxon>
        <taxon>Neoteleostei</taxon>
        <taxon>Acanthomorphata</taxon>
        <taxon>Eupercaria</taxon>
        <taxon>Moronidae</taxon>
        <taxon>Dicentrarchus</taxon>
    </lineage>
</organism>
<accession>A0A8C4DUC8</accession>
<evidence type="ECO:0000256" key="5">
    <source>
        <dbReference type="SAM" id="SignalP"/>
    </source>
</evidence>
<dbReference type="Pfam" id="PF00386">
    <property type="entry name" value="C1q"/>
    <property type="match status" value="1"/>
</dbReference>
<feature type="chain" id="PRO_5035730878" description="C1q domain-containing protein" evidence="5">
    <location>
        <begin position="22"/>
        <end position="256"/>
    </location>
</feature>
<dbReference type="Proteomes" id="UP000694389">
    <property type="component" value="Unassembled WGS sequence"/>
</dbReference>
<dbReference type="InterPro" id="IPR008983">
    <property type="entry name" value="Tumour_necrosis_fac-like_dom"/>
</dbReference>
<evidence type="ECO:0000313" key="7">
    <source>
        <dbReference type="Ensembl" id="ENSDLAP00005006956.2"/>
    </source>
</evidence>
<dbReference type="PANTHER" id="PTHR15427">
    <property type="entry name" value="EMILIN ELASTIN MICROFIBRIL INTERFACE-LOCATED PROTEIN ELASTIN MICROFIBRIL INTERFACER"/>
    <property type="match status" value="1"/>
</dbReference>
<comment type="subcellular location">
    <subcellularLocation>
        <location evidence="1">Secreted</location>
        <location evidence="1">Extracellular space</location>
        <location evidence="1">Extracellular matrix</location>
    </subcellularLocation>
</comment>
<evidence type="ECO:0000259" key="6">
    <source>
        <dbReference type="PROSITE" id="PS50871"/>
    </source>
</evidence>
<dbReference type="InterPro" id="IPR050392">
    <property type="entry name" value="Collagen/C1q_domain"/>
</dbReference>
<reference evidence="7" key="1">
    <citation type="submission" date="2025-08" db="UniProtKB">
        <authorList>
            <consortium name="Ensembl"/>
        </authorList>
    </citation>
    <scope>IDENTIFICATION</scope>
</reference>
<sequence>TMVFICCVLFCLLTGLSECQAAVVSKQTHLNELTREDLTDTLVENDAIQQSNQGLDVDAVLTTNSTTTHPSCEPPICAMMKKLADLEERLAATVSTLEEKLEASERKLSALNSMVTERTGQPQVAFSAALPIDGTIGPANVLYPLVYRHVLSNIGGHYSPGTGYFTAPVRGIYYFTFTSFCWEGRTASCGGSLYRNENQIVSWYNVNQNHPSSGSNSAILQLQVGDYVNVRLWHNRVISDNVNKYSTFSGFLLFAV</sequence>
<evidence type="ECO:0000313" key="8">
    <source>
        <dbReference type="Proteomes" id="UP000694389"/>
    </source>
</evidence>
<feature type="domain" description="C1q" evidence="6">
    <location>
        <begin position="119"/>
        <end position="256"/>
    </location>
</feature>
<protein>
    <recommendedName>
        <fullName evidence="6">C1q domain-containing protein</fullName>
    </recommendedName>
</protein>
<keyword evidence="5" id="KW-0732">Signal</keyword>
<keyword evidence="4" id="KW-0175">Coiled coil</keyword>
<evidence type="ECO:0000256" key="2">
    <source>
        <dbReference type="ARBA" id="ARBA00022525"/>
    </source>
</evidence>
<keyword evidence="2" id="KW-0964">Secreted</keyword>
<dbReference type="SUPFAM" id="SSF49842">
    <property type="entry name" value="TNF-like"/>
    <property type="match status" value="1"/>
</dbReference>
<reference evidence="7" key="2">
    <citation type="submission" date="2025-09" db="UniProtKB">
        <authorList>
            <consortium name="Ensembl"/>
        </authorList>
    </citation>
    <scope>IDENTIFICATION</scope>
</reference>
<dbReference type="AlphaFoldDB" id="A0A8C4DUC8"/>
<dbReference type="GeneTree" id="ENSGT00940000163520"/>
<dbReference type="PANTHER" id="PTHR15427:SF50">
    <property type="entry name" value="COMPLEMENT C1Q TUMOR NECROSIS FACTOR-RELATED PROTEIN 2-LIKE"/>
    <property type="match status" value="1"/>
</dbReference>
<dbReference type="PROSITE" id="PS50871">
    <property type="entry name" value="C1Q"/>
    <property type="match status" value="1"/>
</dbReference>